<dbReference type="EMBL" id="JADNRY010000189">
    <property type="protein sequence ID" value="KAF9061846.1"/>
    <property type="molecule type" value="Genomic_DNA"/>
</dbReference>
<evidence type="ECO:0000256" key="1">
    <source>
        <dbReference type="PROSITE-ProRule" id="PRU00023"/>
    </source>
</evidence>
<dbReference type="PROSITE" id="PS50088">
    <property type="entry name" value="ANK_REPEAT"/>
    <property type="match status" value="1"/>
</dbReference>
<dbReference type="Proteomes" id="UP000772434">
    <property type="component" value="Unassembled WGS sequence"/>
</dbReference>
<dbReference type="Gene3D" id="1.25.40.20">
    <property type="entry name" value="Ankyrin repeat-containing domain"/>
    <property type="match status" value="1"/>
</dbReference>
<dbReference type="PROSITE" id="PS50297">
    <property type="entry name" value="ANK_REP_REGION"/>
    <property type="match status" value="1"/>
</dbReference>
<evidence type="ECO:0000313" key="3">
    <source>
        <dbReference type="Proteomes" id="UP000772434"/>
    </source>
</evidence>
<feature type="repeat" description="ANK" evidence="1">
    <location>
        <begin position="3"/>
        <end position="35"/>
    </location>
</feature>
<proteinExistence type="predicted"/>
<dbReference type="AlphaFoldDB" id="A0A9P5U0H5"/>
<reference evidence="2" key="1">
    <citation type="submission" date="2020-11" db="EMBL/GenBank/DDBJ databases">
        <authorList>
            <consortium name="DOE Joint Genome Institute"/>
            <person name="Ahrendt S."/>
            <person name="Riley R."/>
            <person name="Andreopoulos W."/>
            <person name="Labutti K."/>
            <person name="Pangilinan J."/>
            <person name="Ruiz-Duenas F.J."/>
            <person name="Barrasa J.M."/>
            <person name="Sanchez-Garcia M."/>
            <person name="Camarero S."/>
            <person name="Miyauchi S."/>
            <person name="Serrano A."/>
            <person name="Linde D."/>
            <person name="Babiker R."/>
            <person name="Drula E."/>
            <person name="Ayuso-Fernandez I."/>
            <person name="Pacheco R."/>
            <person name="Padilla G."/>
            <person name="Ferreira P."/>
            <person name="Barriuso J."/>
            <person name="Kellner H."/>
            <person name="Castanera R."/>
            <person name="Alfaro M."/>
            <person name="Ramirez L."/>
            <person name="Pisabarro A.G."/>
            <person name="Kuo A."/>
            <person name="Tritt A."/>
            <person name="Lipzen A."/>
            <person name="He G."/>
            <person name="Yan M."/>
            <person name="Ng V."/>
            <person name="Cullen D."/>
            <person name="Martin F."/>
            <person name="Rosso M.-N."/>
            <person name="Henrissat B."/>
            <person name="Hibbett D."/>
            <person name="Martinez A.T."/>
            <person name="Grigoriev I.V."/>
        </authorList>
    </citation>
    <scope>NUCLEOTIDE SEQUENCE</scope>
    <source>
        <strain evidence="2">AH 40177</strain>
    </source>
</reference>
<organism evidence="2 3">
    <name type="scientific">Rhodocollybia butyracea</name>
    <dbReference type="NCBI Taxonomy" id="206335"/>
    <lineage>
        <taxon>Eukaryota</taxon>
        <taxon>Fungi</taxon>
        <taxon>Dikarya</taxon>
        <taxon>Basidiomycota</taxon>
        <taxon>Agaricomycotina</taxon>
        <taxon>Agaricomycetes</taxon>
        <taxon>Agaricomycetidae</taxon>
        <taxon>Agaricales</taxon>
        <taxon>Marasmiineae</taxon>
        <taxon>Omphalotaceae</taxon>
        <taxon>Rhodocollybia</taxon>
    </lineage>
</organism>
<evidence type="ECO:0000313" key="2">
    <source>
        <dbReference type="EMBL" id="KAF9061846.1"/>
    </source>
</evidence>
<dbReference type="Pfam" id="PF13637">
    <property type="entry name" value="Ank_4"/>
    <property type="match status" value="1"/>
</dbReference>
<name>A0A9P5U0H5_9AGAR</name>
<sequence length="51" mass="4982">GGRYGNALQAAAAGGHEAVVHLLLEHGADVNACGGECGTALCAAAFWGIVM</sequence>
<accession>A0A9P5U0H5</accession>
<feature type="non-terminal residue" evidence="2">
    <location>
        <position position="1"/>
    </location>
</feature>
<keyword evidence="1" id="KW-0040">ANK repeat</keyword>
<evidence type="ECO:0008006" key="4">
    <source>
        <dbReference type="Google" id="ProtNLM"/>
    </source>
</evidence>
<protein>
    <recommendedName>
        <fullName evidence="4">Ankyrin</fullName>
    </recommendedName>
</protein>
<gene>
    <name evidence="2" type="ORF">BDP27DRAFT_1234481</name>
</gene>
<dbReference type="SUPFAM" id="SSF48403">
    <property type="entry name" value="Ankyrin repeat"/>
    <property type="match status" value="1"/>
</dbReference>
<dbReference type="InterPro" id="IPR036770">
    <property type="entry name" value="Ankyrin_rpt-contain_sf"/>
</dbReference>
<keyword evidence="3" id="KW-1185">Reference proteome</keyword>
<dbReference type="InterPro" id="IPR002110">
    <property type="entry name" value="Ankyrin_rpt"/>
</dbReference>
<comment type="caution">
    <text evidence="2">The sequence shown here is derived from an EMBL/GenBank/DDBJ whole genome shotgun (WGS) entry which is preliminary data.</text>
</comment>